<protein>
    <submittedName>
        <fullName evidence="2">Uncharacterized protein</fullName>
    </submittedName>
</protein>
<feature type="compositionally biased region" description="Polar residues" evidence="1">
    <location>
        <begin position="162"/>
        <end position="171"/>
    </location>
</feature>
<name>A0AAD6ZD71_9AGAR</name>
<dbReference type="Proteomes" id="UP001218218">
    <property type="component" value="Unassembled WGS sequence"/>
</dbReference>
<feature type="region of interest" description="Disordered" evidence="1">
    <location>
        <begin position="160"/>
        <end position="180"/>
    </location>
</feature>
<organism evidence="2 3">
    <name type="scientific">Mycena albidolilacea</name>
    <dbReference type="NCBI Taxonomy" id="1033008"/>
    <lineage>
        <taxon>Eukaryota</taxon>
        <taxon>Fungi</taxon>
        <taxon>Dikarya</taxon>
        <taxon>Basidiomycota</taxon>
        <taxon>Agaricomycotina</taxon>
        <taxon>Agaricomycetes</taxon>
        <taxon>Agaricomycetidae</taxon>
        <taxon>Agaricales</taxon>
        <taxon>Marasmiineae</taxon>
        <taxon>Mycenaceae</taxon>
        <taxon>Mycena</taxon>
    </lineage>
</organism>
<evidence type="ECO:0000313" key="3">
    <source>
        <dbReference type="Proteomes" id="UP001218218"/>
    </source>
</evidence>
<accession>A0AAD6ZD71</accession>
<proteinExistence type="predicted"/>
<keyword evidence="3" id="KW-1185">Reference proteome</keyword>
<gene>
    <name evidence="2" type="ORF">DFH08DRAFT_820066</name>
</gene>
<reference evidence="2" key="1">
    <citation type="submission" date="2023-03" db="EMBL/GenBank/DDBJ databases">
        <title>Massive genome expansion in bonnet fungi (Mycena s.s.) driven by repeated elements and novel gene families across ecological guilds.</title>
        <authorList>
            <consortium name="Lawrence Berkeley National Laboratory"/>
            <person name="Harder C.B."/>
            <person name="Miyauchi S."/>
            <person name="Viragh M."/>
            <person name="Kuo A."/>
            <person name="Thoen E."/>
            <person name="Andreopoulos B."/>
            <person name="Lu D."/>
            <person name="Skrede I."/>
            <person name="Drula E."/>
            <person name="Henrissat B."/>
            <person name="Morin E."/>
            <person name="Kohler A."/>
            <person name="Barry K."/>
            <person name="LaButti K."/>
            <person name="Morin E."/>
            <person name="Salamov A."/>
            <person name="Lipzen A."/>
            <person name="Mereny Z."/>
            <person name="Hegedus B."/>
            <person name="Baldrian P."/>
            <person name="Stursova M."/>
            <person name="Weitz H."/>
            <person name="Taylor A."/>
            <person name="Grigoriev I.V."/>
            <person name="Nagy L.G."/>
            <person name="Martin F."/>
            <person name="Kauserud H."/>
        </authorList>
    </citation>
    <scope>NUCLEOTIDE SEQUENCE</scope>
    <source>
        <strain evidence="2">CBHHK002</strain>
    </source>
</reference>
<dbReference type="AlphaFoldDB" id="A0AAD6ZD71"/>
<sequence length="233" mass="25571">MRLVQWNNMPSMLRGCRASEDPRAGLVEEIFGTVNEDKLNRKSSVQTQFRKMYVSAVRSAERLLSHAMWHLSSESQSGFNSAVLTVSQPQNRIRPPGTWSASSNGLNAPLLLNIPDSGLILQLPTSGIMSCVEIIVRIVQSYNCVPCHVDAAGEELEGAGQSVGTHRTNGVKNGRKPKEEQTSNAIWGFSTGYEQFMRTSNSGTCLCSLNVPIRRIVDSSQSFRRSAEAKNVA</sequence>
<dbReference type="EMBL" id="JARIHO010000059">
    <property type="protein sequence ID" value="KAJ7318044.1"/>
    <property type="molecule type" value="Genomic_DNA"/>
</dbReference>
<evidence type="ECO:0000313" key="2">
    <source>
        <dbReference type="EMBL" id="KAJ7318044.1"/>
    </source>
</evidence>
<comment type="caution">
    <text evidence="2">The sequence shown here is derived from an EMBL/GenBank/DDBJ whole genome shotgun (WGS) entry which is preliminary data.</text>
</comment>
<evidence type="ECO:0000256" key="1">
    <source>
        <dbReference type="SAM" id="MobiDB-lite"/>
    </source>
</evidence>